<comment type="pathway">
    <text evidence="2">Secondary metabolite biosynthesis.</text>
</comment>
<dbReference type="PANTHER" id="PTHR46300:SF7">
    <property type="entry name" value="P450, PUTATIVE (EUROFUNG)-RELATED"/>
    <property type="match status" value="1"/>
</dbReference>
<dbReference type="GO" id="GO:0016705">
    <property type="term" value="F:oxidoreductase activity, acting on paired donors, with incorporation or reduction of molecular oxygen"/>
    <property type="evidence" value="ECO:0007669"/>
    <property type="project" value="InterPro"/>
</dbReference>
<dbReference type="PRINTS" id="PR00385">
    <property type="entry name" value="P450"/>
</dbReference>
<evidence type="ECO:0000256" key="2">
    <source>
        <dbReference type="ARBA" id="ARBA00005179"/>
    </source>
</evidence>
<protein>
    <recommendedName>
        <fullName evidence="13">Cytochrome P450</fullName>
    </recommendedName>
</protein>
<dbReference type="InterPro" id="IPR002401">
    <property type="entry name" value="Cyt_P450_E_grp-I"/>
</dbReference>
<keyword evidence="7 9" id="KW-0408">Iron</keyword>
<dbReference type="SUPFAM" id="SSF48264">
    <property type="entry name" value="Cytochrome P450"/>
    <property type="match status" value="1"/>
</dbReference>
<keyword evidence="12" id="KW-1185">Reference proteome</keyword>
<evidence type="ECO:0000256" key="10">
    <source>
        <dbReference type="RuleBase" id="RU000461"/>
    </source>
</evidence>
<dbReference type="EMBL" id="JAACJO010000019">
    <property type="protein sequence ID" value="KAF5348525.1"/>
    <property type="molecule type" value="Genomic_DNA"/>
</dbReference>
<dbReference type="InterPro" id="IPR050364">
    <property type="entry name" value="Cytochrome_P450_fung"/>
</dbReference>
<keyword evidence="4 9" id="KW-0349">Heme</keyword>
<dbReference type="GO" id="GO:0005506">
    <property type="term" value="F:iron ion binding"/>
    <property type="evidence" value="ECO:0007669"/>
    <property type="project" value="InterPro"/>
</dbReference>
<evidence type="ECO:0000313" key="11">
    <source>
        <dbReference type="EMBL" id="KAF5348525.1"/>
    </source>
</evidence>
<keyword evidence="5 9" id="KW-0479">Metal-binding</keyword>
<dbReference type="AlphaFoldDB" id="A0A8H5CVA2"/>
<evidence type="ECO:0000256" key="4">
    <source>
        <dbReference type="ARBA" id="ARBA00022617"/>
    </source>
</evidence>
<evidence type="ECO:0000256" key="7">
    <source>
        <dbReference type="ARBA" id="ARBA00023004"/>
    </source>
</evidence>
<evidence type="ECO:0000256" key="5">
    <source>
        <dbReference type="ARBA" id="ARBA00022723"/>
    </source>
</evidence>
<dbReference type="PANTHER" id="PTHR46300">
    <property type="entry name" value="P450, PUTATIVE (EUROFUNG)-RELATED-RELATED"/>
    <property type="match status" value="1"/>
</dbReference>
<feature type="binding site" description="axial binding residue" evidence="9">
    <location>
        <position position="435"/>
    </location>
    <ligand>
        <name>heme</name>
        <dbReference type="ChEBI" id="CHEBI:30413"/>
    </ligand>
    <ligandPart>
        <name>Fe</name>
        <dbReference type="ChEBI" id="CHEBI:18248"/>
    </ligandPart>
</feature>
<dbReference type="CDD" id="cd11065">
    <property type="entry name" value="CYP64-like"/>
    <property type="match status" value="1"/>
</dbReference>
<comment type="cofactor">
    <cofactor evidence="1 9">
        <name>heme</name>
        <dbReference type="ChEBI" id="CHEBI:30413"/>
    </cofactor>
</comment>
<dbReference type="InterPro" id="IPR017972">
    <property type="entry name" value="Cyt_P450_CS"/>
</dbReference>
<keyword evidence="6 10" id="KW-0560">Oxidoreductase</keyword>
<dbReference type="InterPro" id="IPR001128">
    <property type="entry name" value="Cyt_P450"/>
</dbReference>
<name>A0A8H5CVA2_9AGAR</name>
<dbReference type="Gene3D" id="1.10.630.10">
    <property type="entry name" value="Cytochrome P450"/>
    <property type="match status" value="1"/>
</dbReference>
<dbReference type="OrthoDB" id="2998614at2759"/>
<evidence type="ECO:0000256" key="6">
    <source>
        <dbReference type="ARBA" id="ARBA00023002"/>
    </source>
</evidence>
<keyword evidence="8 10" id="KW-0503">Monooxygenase</keyword>
<gene>
    <name evidence="11" type="ORF">D9756_009681</name>
</gene>
<dbReference type="GO" id="GO:0020037">
    <property type="term" value="F:heme binding"/>
    <property type="evidence" value="ECO:0007669"/>
    <property type="project" value="InterPro"/>
</dbReference>
<reference evidence="11 12" key="1">
    <citation type="journal article" date="2020" name="ISME J.">
        <title>Uncovering the hidden diversity of litter-decomposition mechanisms in mushroom-forming fungi.</title>
        <authorList>
            <person name="Floudas D."/>
            <person name="Bentzer J."/>
            <person name="Ahren D."/>
            <person name="Johansson T."/>
            <person name="Persson P."/>
            <person name="Tunlid A."/>
        </authorList>
    </citation>
    <scope>NUCLEOTIDE SEQUENCE [LARGE SCALE GENOMIC DNA]</scope>
    <source>
        <strain evidence="11 12">CBS 146.42</strain>
    </source>
</reference>
<dbReference type="Proteomes" id="UP000559027">
    <property type="component" value="Unassembled WGS sequence"/>
</dbReference>
<evidence type="ECO:0000256" key="1">
    <source>
        <dbReference type="ARBA" id="ARBA00001971"/>
    </source>
</evidence>
<comment type="caution">
    <text evidence="11">The sequence shown here is derived from an EMBL/GenBank/DDBJ whole genome shotgun (WGS) entry which is preliminary data.</text>
</comment>
<dbReference type="PROSITE" id="PS00086">
    <property type="entry name" value="CYTOCHROME_P450"/>
    <property type="match status" value="1"/>
</dbReference>
<evidence type="ECO:0000256" key="3">
    <source>
        <dbReference type="ARBA" id="ARBA00010617"/>
    </source>
</evidence>
<evidence type="ECO:0000313" key="12">
    <source>
        <dbReference type="Proteomes" id="UP000559027"/>
    </source>
</evidence>
<accession>A0A8H5CVA2</accession>
<evidence type="ECO:0000256" key="8">
    <source>
        <dbReference type="ARBA" id="ARBA00023033"/>
    </source>
</evidence>
<dbReference type="GO" id="GO:0004497">
    <property type="term" value="F:monooxygenase activity"/>
    <property type="evidence" value="ECO:0007669"/>
    <property type="project" value="UniProtKB-KW"/>
</dbReference>
<sequence length="523" mass="59181">MVPISIRDVLILALCFVVHLSYRKQRRRLLPLPPGPFRWPIVGNAFIFPLTYVHRFYKDLTDRLVGRPIIVLNDINIARDLLEKRSALYSSRPVSPMVHDVIGYKIMFALMPYGDDWRNHRRVFRQHLSEKHLPQIQERALEFVRKGLLANLVDSSDKLHDHVRNTIGGLSMSMTYGLPVQRQNDPLVRFVEDAFTNLAGAVAPGKYFVNVLAPLKYVPRWMPGAGFKRKGKEMRKHLDRLLEEPYQATLRQMEGGIGPPSFVVDALEQSSQSSDYDIRAQYVKQTALQIFAALSETTVASVLTFFLAMLLHPDIQLKAQKELDSVIGPDRLPEFSDIAHLVFISAIVKELLRWNPIVPAGVPHMTTEEDVYMGYYIPKNCIIMPNTYAMLQDEVVFPEPEKFKPERFMNQEGGIREDLPDPEFVATFGFGRRICPGAHIARSTLTIAVASVIYLFDISPALDAEGKPINVKPEFSPASITSTLLQDKLSLRSNKITKKNAGLFDNEANLIDKAAIVAFNELS</sequence>
<dbReference type="Pfam" id="PF00067">
    <property type="entry name" value="p450"/>
    <property type="match status" value="1"/>
</dbReference>
<evidence type="ECO:0008006" key="13">
    <source>
        <dbReference type="Google" id="ProtNLM"/>
    </source>
</evidence>
<proteinExistence type="inferred from homology"/>
<organism evidence="11 12">
    <name type="scientific">Leucocoprinus leucothites</name>
    <dbReference type="NCBI Taxonomy" id="201217"/>
    <lineage>
        <taxon>Eukaryota</taxon>
        <taxon>Fungi</taxon>
        <taxon>Dikarya</taxon>
        <taxon>Basidiomycota</taxon>
        <taxon>Agaricomycotina</taxon>
        <taxon>Agaricomycetes</taxon>
        <taxon>Agaricomycetidae</taxon>
        <taxon>Agaricales</taxon>
        <taxon>Agaricineae</taxon>
        <taxon>Agaricaceae</taxon>
        <taxon>Leucocoprinus</taxon>
    </lineage>
</organism>
<evidence type="ECO:0000256" key="9">
    <source>
        <dbReference type="PIRSR" id="PIRSR602401-1"/>
    </source>
</evidence>
<comment type="similarity">
    <text evidence="3 10">Belongs to the cytochrome P450 family.</text>
</comment>
<dbReference type="PRINTS" id="PR00463">
    <property type="entry name" value="EP450I"/>
</dbReference>
<dbReference type="InterPro" id="IPR036396">
    <property type="entry name" value="Cyt_P450_sf"/>
</dbReference>